<organism evidence="1 2">
    <name type="scientific">Dorea ammoniilytica</name>
    <dbReference type="NCBI Taxonomy" id="2981788"/>
    <lineage>
        <taxon>Bacteria</taxon>
        <taxon>Bacillati</taxon>
        <taxon>Bacillota</taxon>
        <taxon>Clostridia</taxon>
        <taxon>Lachnospirales</taxon>
        <taxon>Lachnospiraceae</taxon>
        <taxon>Dorea</taxon>
    </lineage>
</organism>
<gene>
    <name evidence="1" type="ORF">OCV65_10635</name>
</gene>
<dbReference type="RefSeq" id="WP_262582030.1">
    <property type="nucleotide sequence ID" value="NZ_JAOQJV010000016.1"/>
</dbReference>
<accession>A0ABT2S7X9</accession>
<dbReference type="Proteomes" id="UP001207605">
    <property type="component" value="Unassembled WGS sequence"/>
</dbReference>
<name>A0ABT2S7X9_9FIRM</name>
<reference evidence="1 2" key="1">
    <citation type="journal article" date="2021" name="ISME Commun">
        <title>Automated analysis of genomic sequences facilitates high-throughput and comprehensive description of bacteria.</title>
        <authorList>
            <person name="Hitch T.C.A."/>
        </authorList>
    </citation>
    <scope>NUCLEOTIDE SEQUENCE [LARGE SCALE GENOMIC DNA]</scope>
    <source>
        <strain evidence="1 2">Sanger_02</strain>
    </source>
</reference>
<keyword evidence="2" id="KW-1185">Reference proteome</keyword>
<sequence>MQEDGKIHIPARSKQPVDQQTVVKLSPEAYNVLVDIYNESALSLKQIASILIVESAKRVVYDKES</sequence>
<dbReference type="EMBL" id="JAOQJV010000016">
    <property type="protein sequence ID" value="MCU6700684.1"/>
    <property type="molecule type" value="Genomic_DNA"/>
</dbReference>
<comment type="caution">
    <text evidence="1">The sequence shown here is derived from an EMBL/GenBank/DDBJ whole genome shotgun (WGS) entry which is preliminary data.</text>
</comment>
<proteinExistence type="predicted"/>
<evidence type="ECO:0008006" key="3">
    <source>
        <dbReference type="Google" id="ProtNLM"/>
    </source>
</evidence>
<protein>
    <recommendedName>
        <fullName evidence="3">CopG family transcriptional regulator</fullName>
    </recommendedName>
</protein>
<evidence type="ECO:0000313" key="2">
    <source>
        <dbReference type="Proteomes" id="UP001207605"/>
    </source>
</evidence>
<evidence type="ECO:0000313" key="1">
    <source>
        <dbReference type="EMBL" id="MCU6700684.1"/>
    </source>
</evidence>